<feature type="transmembrane region" description="Helical" evidence="8">
    <location>
        <begin position="471"/>
        <end position="497"/>
    </location>
</feature>
<feature type="compositionally biased region" description="Polar residues" evidence="7">
    <location>
        <begin position="1128"/>
        <end position="1137"/>
    </location>
</feature>
<feature type="compositionally biased region" description="Acidic residues" evidence="7">
    <location>
        <begin position="1"/>
        <end position="10"/>
    </location>
</feature>
<evidence type="ECO:0000256" key="2">
    <source>
        <dbReference type="ARBA" id="ARBA00022448"/>
    </source>
</evidence>
<feature type="transmembrane region" description="Helical" evidence="8">
    <location>
        <begin position="175"/>
        <end position="199"/>
    </location>
</feature>
<feature type="transmembrane region" description="Helical" evidence="8">
    <location>
        <begin position="1015"/>
        <end position="1035"/>
    </location>
</feature>
<evidence type="ECO:0000256" key="8">
    <source>
        <dbReference type="SAM" id="Phobius"/>
    </source>
</evidence>
<comment type="similarity">
    <text evidence="6">Belongs to the sodium:neurotransmitter symporter (SNF) (TC 2.A.22) family.</text>
</comment>
<dbReference type="EMBL" id="JAEMGP010000014">
    <property type="protein sequence ID" value="KAG5201007.1"/>
    <property type="molecule type" value="Genomic_DNA"/>
</dbReference>
<dbReference type="SUPFAM" id="SSF161070">
    <property type="entry name" value="SNF-like"/>
    <property type="match status" value="3"/>
</dbReference>
<feature type="transmembrane region" description="Helical" evidence="8">
    <location>
        <begin position="699"/>
        <end position="719"/>
    </location>
</feature>
<feature type="compositionally biased region" description="Basic and acidic residues" evidence="7">
    <location>
        <begin position="1204"/>
        <end position="1217"/>
    </location>
</feature>
<dbReference type="PANTHER" id="PTHR11616">
    <property type="entry name" value="SODIUM/CHLORIDE DEPENDENT TRANSPORTER"/>
    <property type="match status" value="1"/>
</dbReference>
<dbReference type="PRINTS" id="PR00176">
    <property type="entry name" value="NANEUSMPORT"/>
</dbReference>
<keyword evidence="2 6" id="KW-0813">Transport</keyword>
<feature type="transmembrane region" description="Helical" evidence="8">
    <location>
        <begin position="582"/>
        <end position="612"/>
    </location>
</feature>
<evidence type="ECO:0000313" key="9">
    <source>
        <dbReference type="EMBL" id="KAG5201007.1"/>
    </source>
</evidence>
<feature type="transmembrane region" description="Helical" evidence="8">
    <location>
        <begin position="542"/>
        <end position="562"/>
    </location>
</feature>
<dbReference type="GO" id="GO:0006865">
    <property type="term" value="P:amino acid transport"/>
    <property type="evidence" value="ECO:0007669"/>
    <property type="project" value="TreeGrafter"/>
</dbReference>
<dbReference type="PROSITE" id="PS50267">
    <property type="entry name" value="NA_NEUROTRAN_SYMP_3"/>
    <property type="match status" value="3"/>
</dbReference>
<dbReference type="Proteomes" id="UP000664991">
    <property type="component" value="Chromosome 14"/>
</dbReference>
<feature type="transmembrane region" description="Helical" evidence="8">
    <location>
        <begin position="367"/>
        <end position="390"/>
    </location>
</feature>
<dbReference type="Pfam" id="PF00209">
    <property type="entry name" value="SNF"/>
    <property type="match status" value="3"/>
</dbReference>
<keyword evidence="4 8" id="KW-1133">Transmembrane helix</keyword>
<dbReference type="InterPro" id="IPR037272">
    <property type="entry name" value="SNS_sf"/>
</dbReference>
<evidence type="ECO:0000313" key="10">
    <source>
        <dbReference type="Proteomes" id="UP000664991"/>
    </source>
</evidence>
<feature type="transmembrane region" description="Helical" evidence="8">
    <location>
        <begin position="145"/>
        <end position="163"/>
    </location>
</feature>
<feature type="transmembrane region" description="Helical" evidence="8">
    <location>
        <begin position="900"/>
        <end position="921"/>
    </location>
</feature>
<feature type="transmembrane region" description="Helical" evidence="8">
    <location>
        <begin position="272"/>
        <end position="290"/>
    </location>
</feature>
<protein>
    <recommendedName>
        <fullName evidence="6">Transporter</fullName>
    </recommendedName>
</protein>
<evidence type="ECO:0000256" key="3">
    <source>
        <dbReference type="ARBA" id="ARBA00022692"/>
    </source>
</evidence>
<dbReference type="InterPro" id="IPR000175">
    <property type="entry name" value="Na/ntran_symport"/>
</dbReference>
<dbReference type="PANTHER" id="PTHR11616:SF233">
    <property type="entry name" value="TRANSPORTER"/>
    <property type="match status" value="1"/>
</dbReference>
<feature type="transmembrane region" description="Helical" evidence="8">
    <location>
        <begin position="779"/>
        <end position="803"/>
    </location>
</feature>
<evidence type="ECO:0000256" key="4">
    <source>
        <dbReference type="ARBA" id="ARBA00022989"/>
    </source>
</evidence>
<feature type="transmembrane region" description="Helical" evidence="8">
    <location>
        <begin position="972"/>
        <end position="994"/>
    </location>
</feature>
<feature type="transmembrane region" description="Helical" evidence="8">
    <location>
        <begin position="411"/>
        <end position="434"/>
    </location>
</feature>
<gene>
    <name evidence="9" type="ORF">JEQ12_005541</name>
</gene>
<dbReference type="PROSITE" id="PS00610">
    <property type="entry name" value="NA_NEUROTRAN_SYMP_1"/>
    <property type="match status" value="1"/>
</dbReference>
<feature type="transmembrane region" description="Helical" evidence="8">
    <location>
        <begin position="669"/>
        <end position="692"/>
    </location>
</feature>
<dbReference type="NCBIfam" id="NF037979">
    <property type="entry name" value="Na_transp"/>
    <property type="match status" value="1"/>
</dbReference>
<comment type="subcellular location">
    <subcellularLocation>
        <location evidence="1">Membrane</location>
        <topology evidence="1">Multi-pass membrane protein</topology>
    </subcellularLocation>
</comment>
<reference evidence="9 10" key="1">
    <citation type="submission" date="2020-12" db="EMBL/GenBank/DDBJ databases">
        <title>De novo assembly of Tibetan sheep genome.</title>
        <authorList>
            <person name="Li X."/>
        </authorList>
    </citation>
    <scope>NUCLEOTIDE SEQUENCE [LARGE SCALE GENOMIC DNA]</scope>
    <source>
        <tissue evidence="9">Heart</tissue>
    </source>
</reference>
<feature type="transmembrane region" description="Helical" evidence="8">
    <location>
        <begin position="941"/>
        <end position="966"/>
    </location>
</feature>
<evidence type="ECO:0000256" key="1">
    <source>
        <dbReference type="ARBA" id="ARBA00004141"/>
    </source>
</evidence>
<feature type="compositionally biased region" description="Polar residues" evidence="7">
    <location>
        <begin position="1186"/>
        <end position="1203"/>
    </location>
</feature>
<keyword evidence="3 6" id="KW-0812">Transmembrane</keyword>
<keyword evidence="5 8" id="KW-0472">Membrane</keyword>
<feature type="transmembrane region" description="Helical" evidence="8">
    <location>
        <begin position="336"/>
        <end position="355"/>
    </location>
</feature>
<accession>A0A836A6H8</accession>
<evidence type="ECO:0000256" key="6">
    <source>
        <dbReference type="RuleBase" id="RU003732"/>
    </source>
</evidence>
<keyword evidence="6" id="KW-0769">Symport</keyword>
<feature type="region of interest" description="Disordered" evidence="7">
    <location>
        <begin position="1107"/>
        <end position="1140"/>
    </location>
</feature>
<proteinExistence type="inferred from homology"/>
<dbReference type="GO" id="GO:0035725">
    <property type="term" value="P:sodium ion transmembrane transport"/>
    <property type="evidence" value="ECO:0007669"/>
    <property type="project" value="TreeGrafter"/>
</dbReference>
<comment type="caution">
    <text evidence="9">The sequence shown here is derived from an EMBL/GenBank/DDBJ whole genome shotgun (WGS) entry which is preliminary data.</text>
</comment>
<organism evidence="9 10">
    <name type="scientific">Ovis aries</name>
    <name type="common">Sheep</name>
    <dbReference type="NCBI Taxonomy" id="9940"/>
    <lineage>
        <taxon>Eukaryota</taxon>
        <taxon>Metazoa</taxon>
        <taxon>Chordata</taxon>
        <taxon>Craniata</taxon>
        <taxon>Vertebrata</taxon>
        <taxon>Euteleostomi</taxon>
        <taxon>Mammalia</taxon>
        <taxon>Eutheria</taxon>
        <taxon>Laurasiatheria</taxon>
        <taxon>Artiodactyla</taxon>
        <taxon>Ruminantia</taxon>
        <taxon>Pecora</taxon>
        <taxon>Bovidae</taxon>
        <taxon>Caprinae</taxon>
        <taxon>Ovis</taxon>
    </lineage>
</organism>
<evidence type="ECO:0000256" key="7">
    <source>
        <dbReference type="SAM" id="MobiDB-lite"/>
    </source>
</evidence>
<feature type="transmembrane region" description="Helical" evidence="8">
    <location>
        <begin position="296"/>
        <end position="316"/>
    </location>
</feature>
<feature type="region of interest" description="Disordered" evidence="7">
    <location>
        <begin position="1184"/>
        <end position="1217"/>
    </location>
</feature>
<evidence type="ECO:0000256" key="5">
    <source>
        <dbReference type="ARBA" id="ARBA00023136"/>
    </source>
</evidence>
<dbReference type="GO" id="GO:0005886">
    <property type="term" value="C:plasma membrane"/>
    <property type="evidence" value="ECO:0007669"/>
    <property type="project" value="TreeGrafter"/>
</dbReference>
<dbReference type="GO" id="GO:0015293">
    <property type="term" value="F:symporter activity"/>
    <property type="evidence" value="ECO:0007669"/>
    <property type="project" value="UniProtKB-KW"/>
</dbReference>
<feature type="region of interest" description="Disordered" evidence="7">
    <location>
        <begin position="1"/>
        <end position="22"/>
    </location>
</feature>
<name>A0A836A6H8_SHEEP</name>
<sequence length="1217" mass="136801">MTTVNEDMEAQEEKSQLSVPSTSISLTATTSAYQLMSEIPTEDSQKFDLLSAHVWSEEDNEDILETPNKDEPKDEAPHQRPIWANKIEYLLAQVGFSVGLSTIWRFPYLCFHNGGGKPGDQKSWTHKGVPALYSAEVWRRTGNQLFLSLGPGFGSFTAISSYIPRSNNCVIDAYAVAFLNLLASLTTTVFVFAVMGHLATKNNEKCYLMNAKRVMDLVIARVLTPEAHPPDSLNHDPSSIYPKWLNNLPEHIKSKILSNLTDCDLSKELNKVMIGPGVVIVTFSDIVSLFSGPTFWSIITFLLLVNLGLSTAIGIIQGIITPLQDTFSSLREHSKLLTVGVCVPMFLGSLLFVRPSGSYYVNLLDDYWVSLPLFFIVILETIAMAWIYGARRFLTDLSIMMGRPISPIYRWLWCFVSPFVLLVLFLSTLIHLSVKEITYLAWDSRTVSLPRPDPPKSHEVTRIYPSWAKALLIFFVIITVLPVPVYFFYTVIIRVASPVSMSHSTAIITFQPEAKGKSPTVAFSIGLSSIWRFPYLCHLNGGGSFILVYFFMLLFFGVPLMYMEMIMGKCLRMDSIRVWKQLVPWLGGIGYASILVCILVSLYNSIIITWSLSYLSNSFRYPLPWDECPLVRNINVTDLSCLQTVTHQYFWYHTTLNASNHIEEEVETLVLNLTVGIFAVWFLLFLIMMVGLKISMQMLIFSVFLPYIILLCFLIRGLFLEGATTSLRRMVTTEFSAWASLDLWRQAGGHMLYSLGLGMGTIILFSYKAGGDNYAQVAFLVVLVNLVTSLLTTSIVFIVLGFWTTTSGHACIKQSVSKLMQLIDEGVLPHNAKPPQDILLRPTLDYIKWINSLQGHLRRQVIHLSPPCSIKVQKETFMEGPGLAFAAFSQVISLFPGSSFWAILFFMALLIIGLSNLLRLLEGIVFPLQNSISIFRNYPRILSAIVCLGGFLGSLVFTSRAGSYIMYLFDDLLVPLTLIITVVFQNMALAWIYGAGRFREEMFSEMGRPLWPFSSFLWGYVTLPGLLALLTVYLMQLYQGTHLYYTAWNTSGSQEVKHPYPQNSRGWVIFLSVLTFLPIPAHPLHQWWSLQDYVAPDPFEKLMSKKTPMMSSMSSQRPKHHSVKSQERTSNTSTRGLSMSLLRSLKPESGGLSQDSEKYESSSWFSLPLLTSLSSSLTIRSASLHVSRQVSPISATTDNSSEGGKTKEESPERKSVQ</sequence>
<dbReference type="AlphaFoldDB" id="A0A836A6H8"/>